<gene>
    <name evidence="1" type="ORF">BSAL_61910</name>
</gene>
<dbReference type="VEuPathDB" id="TriTrypDB:BSAL_61910"/>
<sequence length="263" mass="29220">MKRKSILHESDVVKFLDGYSQSIGGLFAWLDGEVLTFKQRKPVLKVDAYSQHVCQRMPLLTHHHHYYDKPSKNQRIALLGRDCNSEVDTLLKNAFCGRDDASEEAKGKGAFSFSDDVKENNPIQCVVAPPRHGKSLMLAQVVASAPNQRDGKNFSGVAITFNSTSPLAKTNVGGIDEVNCEFWGRVVHAWDCAMRMKPMRTPFVGSEGSTMNFAKFKSQSFFRCMSFEVAHALAKSLSSGTLRKRRRLQCPPSLRCTTAAGPC</sequence>
<dbReference type="EMBL" id="CYKH01000309">
    <property type="protein sequence ID" value="CUF37368.1"/>
    <property type="molecule type" value="Genomic_DNA"/>
</dbReference>
<dbReference type="Proteomes" id="UP000051952">
    <property type="component" value="Unassembled WGS sequence"/>
</dbReference>
<proteinExistence type="predicted"/>
<keyword evidence="2" id="KW-1185">Reference proteome</keyword>
<accession>A0A0S4IWN3</accession>
<dbReference type="AlphaFoldDB" id="A0A0S4IWN3"/>
<organism evidence="1 2">
    <name type="scientific">Bodo saltans</name>
    <name type="common">Flagellated protozoan</name>
    <dbReference type="NCBI Taxonomy" id="75058"/>
    <lineage>
        <taxon>Eukaryota</taxon>
        <taxon>Discoba</taxon>
        <taxon>Euglenozoa</taxon>
        <taxon>Kinetoplastea</taxon>
        <taxon>Metakinetoplastina</taxon>
        <taxon>Eubodonida</taxon>
        <taxon>Bodonidae</taxon>
        <taxon>Bodo</taxon>
    </lineage>
</organism>
<protein>
    <submittedName>
        <fullName evidence="1">Uncharacterized protein</fullName>
    </submittedName>
</protein>
<name>A0A0S4IWN3_BODSA</name>
<evidence type="ECO:0000313" key="2">
    <source>
        <dbReference type="Proteomes" id="UP000051952"/>
    </source>
</evidence>
<evidence type="ECO:0000313" key="1">
    <source>
        <dbReference type="EMBL" id="CUF37368.1"/>
    </source>
</evidence>
<reference evidence="2" key="1">
    <citation type="submission" date="2015-09" db="EMBL/GenBank/DDBJ databases">
        <authorList>
            <consortium name="Pathogen Informatics"/>
        </authorList>
    </citation>
    <scope>NUCLEOTIDE SEQUENCE [LARGE SCALE GENOMIC DNA]</scope>
    <source>
        <strain evidence="2">Lake Konstanz</strain>
    </source>
</reference>